<dbReference type="Proteomes" id="UP000321201">
    <property type="component" value="Unassembled WGS sequence"/>
</dbReference>
<feature type="transmembrane region" description="Helical" evidence="1">
    <location>
        <begin position="52"/>
        <end position="73"/>
    </location>
</feature>
<keyword evidence="1" id="KW-1133">Transmembrane helix</keyword>
<proteinExistence type="predicted"/>
<gene>
    <name evidence="2" type="ORF">FR698_05080</name>
</gene>
<dbReference type="AlphaFoldDB" id="A0A5C7EZN5"/>
<evidence type="ECO:0000313" key="2">
    <source>
        <dbReference type="EMBL" id="TXF12605.1"/>
    </source>
</evidence>
<keyword evidence="3" id="KW-1185">Reference proteome</keyword>
<protein>
    <submittedName>
        <fullName evidence="2">Uncharacterized protein</fullName>
    </submittedName>
</protein>
<sequence>MKRNLHPIPLLPGESLIQRFPWPAGLLRDVLRGTPLERAAAYRHNRAQLGHLLVHTLKWSAFLAALLALLQIVSQAASGAEPPLVTVLGSVLGLGAAVCTAVVAVMGATCLFLRFVR</sequence>
<dbReference type="EMBL" id="VPFL01000005">
    <property type="protein sequence ID" value="TXF12605.1"/>
    <property type="molecule type" value="Genomic_DNA"/>
</dbReference>
<evidence type="ECO:0000313" key="3">
    <source>
        <dbReference type="Proteomes" id="UP000321201"/>
    </source>
</evidence>
<dbReference type="RefSeq" id="WP_147799097.1">
    <property type="nucleotide sequence ID" value="NZ_VPFL01000005.1"/>
</dbReference>
<keyword evidence="1" id="KW-0472">Membrane</keyword>
<comment type="caution">
    <text evidence="2">The sequence shown here is derived from an EMBL/GenBank/DDBJ whole genome shotgun (WGS) entry which is preliminary data.</text>
</comment>
<accession>A0A5C7EZN5</accession>
<feature type="transmembrane region" description="Helical" evidence="1">
    <location>
        <begin position="85"/>
        <end position="113"/>
    </location>
</feature>
<keyword evidence="1" id="KW-0812">Transmembrane</keyword>
<name>A0A5C7EZN5_9PROT</name>
<organism evidence="2 3">
    <name type="scientific">Pelomicrobium methylotrophicum</name>
    <dbReference type="NCBI Taxonomy" id="2602750"/>
    <lineage>
        <taxon>Bacteria</taxon>
        <taxon>Pseudomonadati</taxon>
        <taxon>Pseudomonadota</taxon>
        <taxon>Hydrogenophilia</taxon>
        <taxon>Hydrogenophilia incertae sedis</taxon>
        <taxon>Pelomicrobium</taxon>
    </lineage>
</organism>
<dbReference type="OrthoDB" id="8595329at2"/>
<dbReference type="InParanoid" id="A0A5C7EZN5"/>
<reference evidence="2 3" key="1">
    <citation type="submission" date="2019-08" db="EMBL/GenBank/DDBJ databases">
        <title>Pelomicrobium methylotrophicum gen. nov., sp. nov. a moderately thermophilic, facultatively anaerobic, lithoautotrophic and methylotrophic bacterium isolated from a terrestrial mud volcano.</title>
        <authorList>
            <person name="Slobodkina G.B."/>
            <person name="Merkel A.Y."/>
            <person name="Slobodkin A.I."/>
        </authorList>
    </citation>
    <scope>NUCLEOTIDE SEQUENCE [LARGE SCALE GENOMIC DNA]</scope>
    <source>
        <strain evidence="2 3">SM250</strain>
    </source>
</reference>
<evidence type="ECO:0000256" key="1">
    <source>
        <dbReference type="SAM" id="Phobius"/>
    </source>
</evidence>